<dbReference type="InterPro" id="IPR025636">
    <property type="entry name" value="DUF4294"/>
</dbReference>
<dbReference type="RefSeq" id="WP_145715323.1">
    <property type="nucleotide sequence ID" value="NZ_BAAAFY010000001.1"/>
</dbReference>
<evidence type="ECO:0000313" key="3">
    <source>
        <dbReference type="Proteomes" id="UP000316778"/>
    </source>
</evidence>
<dbReference type="OrthoDB" id="1491885at2"/>
<keyword evidence="3" id="KW-1185">Reference proteome</keyword>
<evidence type="ECO:0000256" key="1">
    <source>
        <dbReference type="SAM" id="SignalP"/>
    </source>
</evidence>
<gene>
    <name evidence="2" type="ORF">LX66_3283</name>
</gene>
<feature type="signal peptide" evidence="1">
    <location>
        <begin position="1"/>
        <end position="27"/>
    </location>
</feature>
<protein>
    <submittedName>
        <fullName evidence="2">Uncharacterized protein DUF4294</fullName>
    </submittedName>
</protein>
<evidence type="ECO:0000313" key="2">
    <source>
        <dbReference type="EMBL" id="TWI89189.1"/>
    </source>
</evidence>
<keyword evidence="1" id="KW-0732">Signal</keyword>
<proteinExistence type="predicted"/>
<dbReference type="AlphaFoldDB" id="A0A562T6L9"/>
<organism evidence="2 3">
    <name type="scientific">Chitinophaga japonensis</name>
    <name type="common">Flexibacter japonensis</name>
    <dbReference type="NCBI Taxonomy" id="104662"/>
    <lineage>
        <taxon>Bacteria</taxon>
        <taxon>Pseudomonadati</taxon>
        <taxon>Bacteroidota</taxon>
        <taxon>Chitinophagia</taxon>
        <taxon>Chitinophagales</taxon>
        <taxon>Chitinophagaceae</taxon>
        <taxon>Chitinophaga</taxon>
    </lineage>
</organism>
<reference evidence="2 3" key="1">
    <citation type="journal article" date="2013" name="Stand. Genomic Sci.">
        <title>Genomic Encyclopedia of Type Strains, Phase I: The one thousand microbial genomes (KMG-I) project.</title>
        <authorList>
            <person name="Kyrpides N.C."/>
            <person name="Woyke T."/>
            <person name="Eisen J.A."/>
            <person name="Garrity G."/>
            <person name="Lilburn T.G."/>
            <person name="Beck B.J."/>
            <person name="Whitman W.B."/>
            <person name="Hugenholtz P."/>
            <person name="Klenk H.P."/>
        </authorList>
    </citation>
    <scope>NUCLEOTIDE SEQUENCE [LARGE SCALE GENOMIC DNA]</scope>
    <source>
        <strain evidence="2 3">DSM 13484</strain>
    </source>
</reference>
<comment type="caution">
    <text evidence="2">The sequence shown here is derived from an EMBL/GenBank/DDBJ whole genome shotgun (WGS) entry which is preliminary data.</text>
</comment>
<dbReference type="Pfam" id="PF14127">
    <property type="entry name" value="DUF4294"/>
    <property type="match status" value="1"/>
</dbReference>
<dbReference type="Proteomes" id="UP000316778">
    <property type="component" value="Unassembled WGS sequence"/>
</dbReference>
<accession>A0A562T6L9</accession>
<dbReference type="EMBL" id="VLLG01000003">
    <property type="protein sequence ID" value="TWI89189.1"/>
    <property type="molecule type" value="Genomic_DNA"/>
</dbReference>
<name>A0A562T6L9_CHIJA</name>
<sequence length="208" mass="24003">MCRLTTVVFCASLVLCSIILCRQDAVAQSAAGDGGRTVRAVIIGTDTLPSITLQIFEVTERLPRRLRKERQRYNRLRNAVYVTYPYAKSAARILKDVNGQLTTLQHKKERKAYLNTKEKQLKAEFGNKLENLSMYQGKVLMKLIDRETGENCYEIIKELKGGFNARVYQTVAFFFGGNLKSEYDLQEDQDIEAIVQEIEMYRYYRAFN</sequence>
<feature type="chain" id="PRO_5021822355" evidence="1">
    <location>
        <begin position="28"/>
        <end position="208"/>
    </location>
</feature>